<reference evidence="1" key="1">
    <citation type="submission" date="2020-05" db="EMBL/GenBank/DDBJ databases">
        <title>Large-scale comparative analyses of tick genomes elucidate their genetic diversity and vector capacities.</title>
        <authorList>
            <person name="Jia N."/>
            <person name="Wang J."/>
            <person name="Shi W."/>
            <person name="Du L."/>
            <person name="Sun Y."/>
            <person name="Zhan W."/>
            <person name="Jiang J."/>
            <person name="Wang Q."/>
            <person name="Zhang B."/>
            <person name="Ji P."/>
            <person name="Sakyi L.B."/>
            <person name="Cui X."/>
            <person name="Yuan T."/>
            <person name="Jiang B."/>
            <person name="Yang W."/>
            <person name="Lam T.T.-Y."/>
            <person name="Chang Q."/>
            <person name="Ding S."/>
            <person name="Wang X."/>
            <person name="Zhu J."/>
            <person name="Ruan X."/>
            <person name="Zhao L."/>
            <person name="Wei J."/>
            <person name="Que T."/>
            <person name="Du C."/>
            <person name="Cheng J."/>
            <person name="Dai P."/>
            <person name="Han X."/>
            <person name="Huang E."/>
            <person name="Gao Y."/>
            <person name="Liu J."/>
            <person name="Shao H."/>
            <person name="Ye R."/>
            <person name="Li L."/>
            <person name="Wei W."/>
            <person name="Wang X."/>
            <person name="Wang C."/>
            <person name="Yang T."/>
            <person name="Huo Q."/>
            <person name="Li W."/>
            <person name="Guo W."/>
            <person name="Chen H."/>
            <person name="Zhou L."/>
            <person name="Ni X."/>
            <person name="Tian J."/>
            <person name="Zhou Y."/>
            <person name="Sheng Y."/>
            <person name="Liu T."/>
            <person name="Pan Y."/>
            <person name="Xia L."/>
            <person name="Li J."/>
            <person name="Zhao F."/>
            <person name="Cao W."/>
        </authorList>
    </citation>
    <scope>NUCLEOTIDE SEQUENCE</scope>
    <source>
        <strain evidence="1">Hyas-2018</strain>
    </source>
</reference>
<evidence type="ECO:0000313" key="1">
    <source>
        <dbReference type="EMBL" id="KAH6943576.1"/>
    </source>
</evidence>
<gene>
    <name evidence="1" type="ORF">HPB50_024478</name>
</gene>
<sequence>MGPVLHLEVPLQKLAPRGPNLRVVGGPATPLAALEGGRKREEEPQGREGLLAKIPSALKEFSDGCLGAVKDGFNRAHPSADAGNRLDARSSAVSSKKI</sequence>
<organism evidence="1 2">
    <name type="scientific">Hyalomma asiaticum</name>
    <name type="common">Tick</name>
    <dbReference type="NCBI Taxonomy" id="266040"/>
    <lineage>
        <taxon>Eukaryota</taxon>
        <taxon>Metazoa</taxon>
        <taxon>Ecdysozoa</taxon>
        <taxon>Arthropoda</taxon>
        <taxon>Chelicerata</taxon>
        <taxon>Arachnida</taxon>
        <taxon>Acari</taxon>
        <taxon>Parasitiformes</taxon>
        <taxon>Ixodida</taxon>
        <taxon>Ixodoidea</taxon>
        <taxon>Ixodidae</taxon>
        <taxon>Hyalomminae</taxon>
        <taxon>Hyalomma</taxon>
    </lineage>
</organism>
<proteinExistence type="predicted"/>
<name>A0ACB7T8T3_HYAAI</name>
<evidence type="ECO:0000313" key="2">
    <source>
        <dbReference type="Proteomes" id="UP000821845"/>
    </source>
</evidence>
<comment type="caution">
    <text evidence="1">The sequence shown here is derived from an EMBL/GenBank/DDBJ whole genome shotgun (WGS) entry which is preliminary data.</text>
</comment>
<dbReference type="Proteomes" id="UP000821845">
    <property type="component" value="Chromosome 10"/>
</dbReference>
<keyword evidence="2" id="KW-1185">Reference proteome</keyword>
<protein>
    <submittedName>
        <fullName evidence="1">Uncharacterized protein</fullName>
    </submittedName>
</protein>
<accession>A0ACB7T8T3</accession>
<dbReference type="EMBL" id="CM023490">
    <property type="protein sequence ID" value="KAH6943576.1"/>
    <property type="molecule type" value="Genomic_DNA"/>
</dbReference>